<gene>
    <name evidence="3" type="ORF">lam_774</name>
</gene>
<evidence type="ECO:0000256" key="2">
    <source>
        <dbReference type="ARBA" id="ARBA00022840"/>
    </source>
</evidence>
<evidence type="ECO:0000256" key="1">
    <source>
        <dbReference type="ARBA" id="ARBA00022741"/>
    </source>
</evidence>
<organism evidence="3 4">
    <name type="scientific">Candidatus Liberibacter americanus str. Sao Paulo</name>
    <dbReference type="NCBI Taxonomy" id="1261131"/>
    <lineage>
        <taxon>Bacteria</taxon>
        <taxon>Pseudomonadati</taxon>
        <taxon>Pseudomonadota</taxon>
        <taxon>Alphaproteobacteria</taxon>
        <taxon>Hyphomicrobiales</taxon>
        <taxon>Rhizobiaceae</taxon>
        <taxon>Liberibacter</taxon>
    </lineage>
</organism>
<dbReference type="AlphaFoldDB" id="U6B8P5"/>
<evidence type="ECO:0000313" key="3">
    <source>
        <dbReference type="EMBL" id="AHA28117.1"/>
    </source>
</evidence>
<dbReference type="GO" id="GO:0005737">
    <property type="term" value="C:cytoplasm"/>
    <property type="evidence" value="ECO:0007669"/>
    <property type="project" value="TreeGrafter"/>
</dbReference>
<proteinExistence type="predicted"/>
<dbReference type="Pfam" id="PF03969">
    <property type="entry name" value="AFG1_ATPase"/>
    <property type="match status" value="1"/>
</dbReference>
<dbReference type="NCBIfam" id="NF040713">
    <property type="entry name" value="ZapE"/>
    <property type="match status" value="1"/>
</dbReference>
<keyword evidence="1" id="KW-0547">Nucleotide-binding</keyword>
<dbReference type="HOGENOM" id="CLU_008681_0_2_5"/>
<protein>
    <submittedName>
        <fullName evidence="3">Putative ATPase</fullName>
    </submittedName>
</protein>
<dbReference type="Gene3D" id="3.40.50.300">
    <property type="entry name" value="P-loop containing nucleotide triphosphate hydrolases"/>
    <property type="match status" value="1"/>
</dbReference>
<dbReference type="EMBL" id="CP006604">
    <property type="protein sequence ID" value="AHA28117.1"/>
    <property type="molecule type" value="Genomic_DNA"/>
</dbReference>
<dbReference type="PANTHER" id="PTHR12169">
    <property type="entry name" value="ATPASE N2B"/>
    <property type="match status" value="1"/>
</dbReference>
<dbReference type="KEGG" id="lar:lam_774"/>
<dbReference type="eggNOG" id="COG1485">
    <property type="taxonomic scope" value="Bacteria"/>
</dbReference>
<keyword evidence="4" id="KW-1185">Reference proteome</keyword>
<dbReference type="GO" id="GO:0005524">
    <property type="term" value="F:ATP binding"/>
    <property type="evidence" value="ECO:0007669"/>
    <property type="project" value="UniProtKB-KW"/>
</dbReference>
<name>U6B8P5_9HYPH</name>
<dbReference type="PATRIC" id="fig|1261131.3.peg.738"/>
<dbReference type="InterPro" id="IPR005654">
    <property type="entry name" value="ATPase_AFG1-like"/>
</dbReference>
<dbReference type="GO" id="GO:0016887">
    <property type="term" value="F:ATP hydrolysis activity"/>
    <property type="evidence" value="ECO:0007669"/>
    <property type="project" value="InterPro"/>
</dbReference>
<keyword evidence="2" id="KW-0067">ATP-binding</keyword>
<dbReference type="Proteomes" id="UP000017862">
    <property type="component" value="Chromosome"/>
</dbReference>
<dbReference type="PANTHER" id="PTHR12169:SF6">
    <property type="entry name" value="AFG1-LIKE ATPASE"/>
    <property type="match status" value="1"/>
</dbReference>
<reference evidence="3 4" key="1">
    <citation type="journal article" date="2014" name="Mol. Plant Microbe Interact.">
        <title>The complete genome sequence of Candidatus Liberibacter americanus, associated with citrus Huanglongbing.</title>
        <authorList>
            <person name="Wulff N.A."/>
            <person name="Zhang S."/>
            <person name="Setubal J.C."/>
            <person name="Almeida N.F."/>
            <person name="Martins E.C."/>
            <person name="Harakava R."/>
            <person name="Kumar D."/>
            <person name="Rangel L.T."/>
            <person name="Foissac X."/>
            <person name="Bove J."/>
            <person name="Gabriel D.W."/>
        </authorList>
    </citation>
    <scope>NUCLEOTIDE SEQUENCE [LARGE SCALE GENOMIC DNA]</scope>
    <source>
        <strain evidence="3 4">Sao Paulo</strain>
    </source>
</reference>
<dbReference type="InterPro" id="IPR027417">
    <property type="entry name" value="P-loop_NTPase"/>
</dbReference>
<evidence type="ECO:0000313" key="4">
    <source>
        <dbReference type="Proteomes" id="UP000017862"/>
    </source>
</evidence>
<dbReference type="STRING" id="1261131.lam_774"/>
<accession>U6B8P5</accession>
<sequence>MKDVHCRLNEHRNKIESGRSKEYDPIPLVAHSIAMESKLLCFDEFMVTNIADAVILSRLFTELFAAGCILVLTSNVKPDNLYKDEINGDFFASFINLLKDKMEVISLESETDYRREKHSFFPTYISPLNSYTSELMDKLWFYIIGDNPSISLDITAKGGYNIHVPFSSGKVSRFSFFDLCDKAFSASDFMEIADRFNIIFIDNVPFFDGDRRDWIKRFIMLIDVFYENKVCLIMSSEIGIEKFFSNRLGLDEFEFRRTVSRLFEMFSVKYIKNHKNVIDACKFLLSS</sequence>